<dbReference type="EMBL" id="JOJR01001076">
    <property type="protein sequence ID" value="RCN32519.1"/>
    <property type="molecule type" value="Genomic_DNA"/>
</dbReference>
<dbReference type="AlphaFoldDB" id="A0A368FNA8"/>
<dbReference type="STRING" id="29170.A0A368FNA8"/>
<comment type="caution">
    <text evidence="3">The sequence shown here is derived from an EMBL/GenBank/DDBJ whole genome shotgun (WGS) entry which is preliminary data.</text>
</comment>
<dbReference type="Proteomes" id="UP000252519">
    <property type="component" value="Unassembled WGS sequence"/>
</dbReference>
<sequence>MLQRARMLFILVWYRRMSKELHLHERMVQGFMSKCQDRHPNCATWARGGECNKNPLWMSENCRSACGKCAIARSYKPRKRLFNGHRRILGEHNRIATHQCATMRTSVVHFGRLRKKLRLRRYCMSKAQHITIVACHR</sequence>
<dbReference type="Pfam" id="PF01549">
    <property type="entry name" value="ShK"/>
    <property type="match status" value="1"/>
</dbReference>
<dbReference type="Gene3D" id="1.10.10.1940">
    <property type="match status" value="1"/>
</dbReference>
<proteinExistence type="predicted"/>
<keyword evidence="1" id="KW-1015">Disulfide bond</keyword>
<dbReference type="InterPro" id="IPR003582">
    <property type="entry name" value="ShKT_dom"/>
</dbReference>
<protein>
    <submittedName>
        <fullName evidence="3">ShTK domain protein</fullName>
    </submittedName>
</protein>
<gene>
    <name evidence="3" type="ORF">ANCCAN_21676</name>
</gene>
<name>A0A368FNA8_ANCCA</name>
<evidence type="ECO:0000256" key="1">
    <source>
        <dbReference type="PROSITE-ProRule" id="PRU01005"/>
    </source>
</evidence>
<keyword evidence="4" id="KW-1185">Reference proteome</keyword>
<reference evidence="3 4" key="1">
    <citation type="submission" date="2014-10" db="EMBL/GenBank/DDBJ databases">
        <title>Draft genome of the hookworm Ancylostoma caninum.</title>
        <authorList>
            <person name="Mitreva M."/>
        </authorList>
    </citation>
    <scope>NUCLEOTIDE SEQUENCE [LARGE SCALE GENOMIC DNA]</scope>
    <source>
        <strain evidence="3 4">Baltimore</strain>
    </source>
</reference>
<dbReference type="OrthoDB" id="5920234at2759"/>
<accession>A0A368FNA8</accession>
<comment type="caution">
    <text evidence="1">Lacks conserved residue(s) required for the propagation of feature annotation.</text>
</comment>
<feature type="domain" description="ShKT" evidence="2">
    <location>
        <begin position="35"/>
        <end position="69"/>
    </location>
</feature>
<dbReference type="SMART" id="SM00254">
    <property type="entry name" value="ShKT"/>
    <property type="match status" value="1"/>
</dbReference>
<feature type="disulfide bond" evidence="1">
    <location>
        <begin position="35"/>
        <end position="69"/>
    </location>
</feature>
<organism evidence="3 4">
    <name type="scientific">Ancylostoma caninum</name>
    <name type="common">Dog hookworm</name>
    <dbReference type="NCBI Taxonomy" id="29170"/>
    <lineage>
        <taxon>Eukaryota</taxon>
        <taxon>Metazoa</taxon>
        <taxon>Ecdysozoa</taxon>
        <taxon>Nematoda</taxon>
        <taxon>Chromadorea</taxon>
        <taxon>Rhabditida</taxon>
        <taxon>Rhabditina</taxon>
        <taxon>Rhabditomorpha</taxon>
        <taxon>Strongyloidea</taxon>
        <taxon>Ancylostomatidae</taxon>
        <taxon>Ancylostomatinae</taxon>
        <taxon>Ancylostoma</taxon>
    </lineage>
</organism>
<evidence type="ECO:0000313" key="4">
    <source>
        <dbReference type="Proteomes" id="UP000252519"/>
    </source>
</evidence>
<evidence type="ECO:0000259" key="2">
    <source>
        <dbReference type="PROSITE" id="PS51670"/>
    </source>
</evidence>
<evidence type="ECO:0000313" key="3">
    <source>
        <dbReference type="EMBL" id="RCN32519.1"/>
    </source>
</evidence>
<dbReference type="PROSITE" id="PS51670">
    <property type="entry name" value="SHKT"/>
    <property type="match status" value="1"/>
</dbReference>